<organism evidence="4 5">
    <name type="scientific">Oxyplasma meridianum</name>
    <dbReference type="NCBI Taxonomy" id="3073602"/>
    <lineage>
        <taxon>Archaea</taxon>
        <taxon>Methanobacteriati</taxon>
        <taxon>Thermoplasmatota</taxon>
        <taxon>Thermoplasmata</taxon>
        <taxon>Thermoplasmatales</taxon>
        <taxon>Thermoplasmataceae</taxon>
        <taxon>Oxyplasma</taxon>
    </lineage>
</organism>
<dbReference type="GeneID" id="95968160"/>
<dbReference type="GO" id="GO:0004553">
    <property type="term" value="F:hydrolase activity, hydrolyzing O-glycosyl compounds"/>
    <property type="evidence" value="ECO:0007669"/>
    <property type="project" value="TreeGrafter"/>
</dbReference>
<dbReference type="PANTHER" id="PTHR31616:SF0">
    <property type="entry name" value="GLUCAN 1,4-ALPHA-GLUCOSIDASE"/>
    <property type="match status" value="1"/>
</dbReference>
<dbReference type="RefSeq" id="WP_393971164.1">
    <property type="nucleotide sequence ID" value="NZ_CP133772.1"/>
</dbReference>
<dbReference type="InterPro" id="IPR012341">
    <property type="entry name" value="6hp_glycosidase-like_sf"/>
</dbReference>
<dbReference type="InterPro" id="IPR045582">
    <property type="entry name" value="Trehalase-like_N"/>
</dbReference>
<feature type="domain" description="GH15-like" evidence="2">
    <location>
        <begin position="235"/>
        <end position="597"/>
    </location>
</feature>
<evidence type="ECO:0000313" key="4">
    <source>
        <dbReference type="EMBL" id="WYY00837.1"/>
    </source>
</evidence>
<name>A0AAX4NH68_9ARCH</name>
<feature type="domain" description="Trehalase-like N-terminal" evidence="3">
    <location>
        <begin position="19"/>
        <end position="158"/>
    </location>
</feature>
<gene>
    <name evidence="4" type="ORF">OXIME_001422</name>
</gene>
<keyword evidence="5" id="KW-1185">Reference proteome</keyword>
<dbReference type="InterPro" id="IPR008928">
    <property type="entry name" value="6-hairpin_glycosidase_sf"/>
</dbReference>
<keyword evidence="4" id="KW-0378">Hydrolase</keyword>
<dbReference type="GO" id="GO:0005975">
    <property type="term" value="P:carbohydrate metabolic process"/>
    <property type="evidence" value="ECO:0007669"/>
    <property type="project" value="InterPro"/>
</dbReference>
<evidence type="ECO:0000259" key="3">
    <source>
        <dbReference type="Pfam" id="PF19291"/>
    </source>
</evidence>
<dbReference type="PANTHER" id="PTHR31616">
    <property type="entry name" value="TREHALASE"/>
    <property type="match status" value="1"/>
</dbReference>
<evidence type="ECO:0000313" key="5">
    <source>
        <dbReference type="Proteomes" id="UP001451606"/>
    </source>
</evidence>
<dbReference type="InterPro" id="IPR011613">
    <property type="entry name" value="GH15-like"/>
</dbReference>
<comment type="similarity">
    <text evidence="1">Belongs to the glycosyl hydrolase 15 family.</text>
</comment>
<proteinExistence type="inferred from homology"/>
<reference evidence="4 5" key="1">
    <citation type="submission" date="2023-09" db="EMBL/GenBank/DDBJ databases">
        <authorList>
            <person name="Golyshina O.V."/>
            <person name="Lunev E.A."/>
            <person name="Bargiela R."/>
            <person name="Gaines M.C."/>
            <person name="Daum B."/>
            <person name="Bale N.J."/>
            <person name="Koenen M."/>
            <person name="Sinninghe Damst J.S."/>
            <person name="Yakimov M."/>
            <person name="Golyshin P.N."/>
        </authorList>
    </citation>
    <scope>NUCLEOTIDE SEQUENCE [LARGE SCALE GENOMIC DNA]</scope>
    <source>
        <strain evidence="4 5">M1</strain>
    </source>
</reference>
<dbReference type="Gene3D" id="1.50.10.10">
    <property type="match status" value="1"/>
</dbReference>
<accession>A0AAX4NH68</accession>
<sequence>MSFKGLKKIQDVKVNGYIRISDHGMIANNRTAALVGMDGTIDWACFPNFSSPPIFSSILDRNKGGYFSIMPSSTEDVYVSQYYKEFTNILVTEFVKNEKTILKVTDFLPATDYTTISFPEIHRLVETQSDDVSVELKMKPVFNYGTVNYSVSKRKSGYVFISPEASFGIVSDIPLDLDGGMVSTTFLLPKRRSEWFLTIYGIKHLNDVEDYKSYERLEETSDYWHTWSSKSIYKGVYDSEVMRSALTLKGLFYEPTGLMVAAPTASLPECVGGERNWDYRFTWVRDTAYVIESLALLGYKREATKFLYDMMEIIEKDGMIRTIYTINNDLGLDEKILDMEGYMGSRPVRIGNKASSQLQIDQYGSIINAIYALNRVGGIINSYLWNFVGETLDTLADMWQKPDSSIWEFRTEPRHYVYSKLVAWAAFSRAIEMGKDLGFSGPYRKWEFFSDKIKQDILEKGFNPEINAFSQYYGSDQTDSALLRMPLFNFLPVDDYRIKGTIEKIEKDLMTPDHLFRRYLEDDGLKGRDNAFLLLSFWYVEDLVMMNRVQEAKDIFDSLLEKGNHLCLFAEEADLDTGVLLGNFPQAITHLGVIRAAFKLNKVLKINSRSEGYGKRVETVGRM</sequence>
<dbReference type="AlphaFoldDB" id="A0AAX4NH68"/>
<dbReference type="Proteomes" id="UP001451606">
    <property type="component" value="Chromosome"/>
</dbReference>
<dbReference type="Pfam" id="PF00723">
    <property type="entry name" value="Glyco_hydro_15"/>
    <property type="match status" value="1"/>
</dbReference>
<dbReference type="EMBL" id="CP133772">
    <property type="protein sequence ID" value="WYY00837.1"/>
    <property type="molecule type" value="Genomic_DNA"/>
</dbReference>
<dbReference type="Pfam" id="PF19291">
    <property type="entry name" value="TREH_N"/>
    <property type="match status" value="1"/>
</dbReference>
<evidence type="ECO:0000256" key="1">
    <source>
        <dbReference type="ARBA" id="ARBA00006188"/>
    </source>
</evidence>
<evidence type="ECO:0000259" key="2">
    <source>
        <dbReference type="Pfam" id="PF00723"/>
    </source>
</evidence>
<protein>
    <submittedName>
        <fullName evidence="4">Glycoside hydrolase family 15 protein</fullName>
    </submittedName>
</protein>
<dbReference type="KEGG" id="omr:OXIME_001422"/>
<dbReference type="SUPFAM" id="SSF48208">
    <property type="entry name" value="Six-hairpin glycosidases"/>
    <property type="match status" value="1"/>
</dbReference>